<dbReference type="GO" id="GO:0003729">
    <property type="term" value="F:mRNA binding"/>
    <property type="evidence" value="ECO:0007669"/>
    <property type="project" value="TreeGrafter"/>
</dbReference>
<dbReference type="PANTHER" id="PTHR48025:SF1">
    <property type="entry name" value="RRM DOMAIN-CONTAINING PROTEIN"/>
    <property type="match status" value="1"/>
</dbReference>
<gene>
    <name evidence="5" type="ORF">Bca52824_032160</name>
</gene>
<accession>A0A8X7V5X9</accession>
<keyword evidence="1 2" id="KW-0694">RNA-binding</keyword>
<protein>
    <recommendedName>
        <fullName evidence="4">RRM domain-containing protein</fullName>
    </recommendedName>
</protein>
<feature type="region of interest" description="Disordered" evidence="3">
    <location>
        <begin position="1"/>
        <end position="20"/>
    </location>
</feature>
<name>A0A8X7V5X9_BRACI</name>
<evidence type="ECO:0000256" key="3">
    <source>
        <dbReference type="SAM" id="MobiDB-lite"/>
    </source>
</evidence>
<sequence length="145" mass="15382">MATSASSLALSTSNPKSLPFSISRPATASLLPPSISFKLHSESPSLSISASSSATSRFVRSVAVTDDFSVEEDGSIFANDDAPPPPLRKEQSFSSDLKLFVGNLPFNVDSAQLAQIFESSGNVEMVEVMSQIELMAFAQMPSFVS</sequence>
<dbReference type="Proteomes" id="UP000886595">
    <property type="component" value="Unassembled WGS sequence"/>
</dbReference>
<dbReference type="SUPFAM" id="SSF54928">
    <property type="entry name" value="RNA-binding domain, RBD"/>
    <property type="match status" value="1"/>
</dbReference>
<evidence type="ECO:0000256" key="2">
    <source>
        <dbReference type="PROSITE-ProRule" id="PRU00176"/>
    </source>
</evidence>
<proteinExistence type="predicted"/>
<feature type="compositionally biased region" description="Low complexity" evidence="3">
    <location>
        <begin position="1"/>
        <end position="13"/>
    </location>
</feature>
<evidence type="ECO:0000313" key="5">
    <source>
        <dbReference type="EMBL" id="KAG2303509.1"/>
    </source>
</evidence>
<dbReference type="EMBL" id="JAAMPC010000007">
    <property type="protein sequence ID" value="KAG2303509.1"/>
    <property type="molecule type" value="Genomic_DNA"/>
</dbReference>
<dbReference type="InterPro" id="IPR012677">
    <property type="entry name" value="Nucleotide-bd_a/b_plait_sf"/>
</dbReference>
<organism evidence="5 6">
    <name type="scientific">Brassica carinata</name>
    <name type="common">Ethiopian mustard</name>
    <name type="synonym">Abyssinian cabbage</name>
    <dbReference type="NCBI Taxonomy" id="52824"/>
    <lineage>
        <taxon>Eukaryota</taxon>
        <taxon>Viridiplantae</taxon>
        <taxon>Streptophyta</taxon>
        <taxon>Embryophyta</taxon>
        <taxon>Tracheophyta</taxon>
        <taxon>Spermatophyta</taxon>
        <taxon>Magnoliopsida</taxon>
        <taxon>eudicotyledons</taxon>
        <taxon>Gunneridae</taxon>
        <taxon>Pentapetalae</taxon>
        <taxon>rosids</taxon>
        <taxon>malvids</taxon>
        <taxon>Brassicales</taxon>
        <taxon>Brassicaceae</taxon>
        <taxon>Brassiceae</taxon>
        <taxon>Brassica</taxon>
    </lineage>
</organism>
<feature type="domain" description="RRM" evidence="4">
    <location>
        <begin position="97"/>
        <end position="145"/>
    </location>
</feature>
<dbReference type="Pfam" id="PF00076">
    <property type="entry name" value="RRM_1"/>
    <property type="match status" value="1"/>
</dbReference>
<dbReference type="GO" id="GO:1901259">
    <property type="term" value="P:chloroplast rRNA processing"/>
    <property type="evidence" value="ECO:0007669"/>
    <property type="project" value="TreeGrafter"/>
</dbReference>
<keyword evidence="6" id="KW-1185">Reference proteome</keyword>
<dbReference type="PANTHER" id="PTHR48025">
    <property type="entry name" value="OS02G0815200 PROTEIN"/>
    <property type="match status" value="1"/>
</dbReference>
<evidence type="ECO:0000259" key="4">
    <source>
        <dbReference type="PROSITE" id="PS50102"/>
    </source>
</evidence>
<reference evidence="5 6" key="1">
    <citation type="submission" date="2020-02" db="EMBL/GenBank/DDBJ databases">
        <authorList>
            <person name="Ma Q."/>
            <person name="Huang Y."/>
            <person name="Song X."/>
            <person name="Pei D."/>
        </authorList>
    </citation>
    <scope>NUCLEOTIDE SEQUENCE [LARGE SCALE GENOMIC DNA]</scope>
    <source>
        <strain evidence="5">Sxm20200214</strain>
        <tissue evidence="5">Leaf</tissue>
    </source>
</reference>
<dbReference type="GO" id="GO:0009535">
    <property type="term" value="C:chloroplast thylakoid membrane"/>
    <property type="evidence" value="ECO:0007669"/>
    <property type="project" value="TreeGrafter"/>
</dbReference>
<dbReference type="InterPro" id="IPR000504">
    <property type="entry name" value="RRM_dom"/>
</dbReference>
<dbReference type="PROSITE" id="PS50102">
    <property type="entry name" value="RRM"/>
    <property type="match status" value="1"/>
</dbReference>
<dbReference type="OrthoDB" id="439808at2759"/>
<dbReference type="InterPro" id="IPR035979">
    <property type="entry name" value="RBD_domain_sf"/>
</dbReference>
<dbReference type="Gene3D" id="3.30.70.330">
    <property type="match status" value="1"/>
</dbReference>
<evidence type="ECO:0000313" key="6">
    <source>
        <dbReference type="Proteomes" id="UP000886595"/>
    </source>
</evidence>
<evidence type="ECO:0000256" key="1">
    <source>
        <dbReference type="ARBA" id="ARBA00022884"/>
    </source>
</evidence>
<dbReference type="InterPro" id="IPR050502">
    <property type="entry name" value="Euk_RNA-bind_prot"/>
</dbReference>
<comment type="caution">
    <text evidence="5">The sequence shown here is derived from an EMBL/GenBank/DDBJ whole genome shotgun (WGS) entry which is preliminary data.</text>
</comment>
<dbReference type="AlphaFoldDB" id="A0A8X7V5X9"/>